<evidence type="ECO:0000313" key="1">
    <source>
        <dbReference type="EMBL" id="BAD45223.1"/>
    </source>
</evidence>
<dbReference type="Proteomes" id="UP000817658">
    <property type="component" value="Chromosome 1"/>
</dbReference>
<organism evidence="1">
    <name type="scientific">Oryza sativa subsp. japonica</name>
    <name type="common">Rice</name>
    <dbReference type="NCBI Taxonomy" id="39947"/>
    <lineage>
        <taxon>Eukaryota</taxon>
        <taxon>Viridiplantae</taxon>
        <taxon>Streptophyta</taxon>
        <taxon>Embryophyta</taxon>
        <taxon>Tracheophyta</taxon>
        <taxon>Spermatophyta</taxon>
        <taxon>Magnoliopsida</taxon>
        <taxon>Liliopsida</taxon>
        <taxon>Poales</taxon>
        <taxon>Poaceae</taxon>
        <taxon>BOP clade</taxon>
        <taxon>Oryzoideae</taxon>
        <taxon>Oryzeae</taxon>
        <taxon>Oryzinae</taxon>
        <taxon>Oryza</taxon>
        <taxon>Oryza sativa</taxon>
    </lineage>
</organism>
<gene>
    <name evidence="1" type="primary">B1112D09.24</name>
</gene>
<accession>Q656P4</accession>
<protein>
    <submittedName>
        <fullName evidence="1">Uncharacterized protein</fullName>
    </submittedName>
</protein>
<dbReference type="AlphaFoldDB" id="Q656P4"/>
<proteinExistence type="predicted"/>
<sequence length="172" mass="18325">MSSSQSGLQLMPVTDELISIGLMTNARNGCGLTIFRLGFFSLSFYTSPLHTLRSTSPSPRVATAAAVHELLTVAASNTSPDPGAVLELLAVVREPVAAAHVHFSQFMRGWGKEKAENCGNSVQVRGDDATPEMRHGDRRRGRFCLGVANMGLGISGSKVAQAELLAGSQRRE</sequence>
<dbReference type="EMBL" id="AP003432">
    <property type="protein sequence ID" value="BAD45223.1"/>
    <property type="molecule type" value="Genomic_DNA"/>
</dbReference>
<reference evidence="1" key="1">
    <citation type="journal article" date="2002" name="Nature">
        <title>The genome sequence and structure of rice chromosome 1.</title>
        <authorList>
            <person name="Sasaki T."/>
            <person name="Matsumoto T."/>
            <person name="Yamamoto K."/>
            <person name="Sakata K."/>
            <person name="Baba T."/>
            <person name="Katayose Y."/>
            <person name="Wu J."/>
            <person name="Niimura Y."/>
            <person name="Cheng Z."/>
            <person name="Nagamura Y."/>
            <person name="Antonio B.A."/>
            <person name="Kanamori H."/>
            <person name="Hosokawa S."/>
            <person name="Masukawa M."/>
            <person name="Arikawa K."/>
            <person name="Chiden Y."/>
            <person name="Hayashi M."/>
            <person name="Okamoto M."/>
            <person name="Ando T."/>
            <person name="Aoki H."/>
            <person name="Arita K."/>
            <person name="Hamada M."/>
            <person name="Harada C."/>
            <person name="Hijishita S."/>
            <person name="Honda M."/>
            <person name="Ichikawa Y."/>
            <person name="Idonuma A."/>
            <person name="Iijima M."/>
            <person name="Ikeda M."/>
            <person name="Ikeno M."/>
            <person name="Itoh S."/>
            <person name="Itoh T."/>
            <person name="Itoh Y."/>
            <person name="Itoh Y."/>
            <person name="Iwabuchi A."/>
            <person name="Kamiya K."/>
            <person name="Karasawa W."/>
            <person name="Katagiri S."/>
            <person name="Kikuta A."/>
            <person name="Kobayashi N."/>
            <person name="Kono I."/>
            <person name="Machita K."/>
            <person name="Maehara T."/>
            <person name="Mizuno H."/>
            <person name="Mizubayashi T."/>
            <person name="Mukai Y."/>
            <person name="Nagasaki H."/>
            <person name="Nakashima M."/>
            <person name="Nakama Y."/>
            <person name="Nakamichi Y."/>
            <person name="Nakamura M."/>
            <person name="Namiki N."/>
            <person name="Negishi M."/>
            <person name="Ohta I."/>
            <person name="Ono N."/>
            <person name="Saji S."/>
            <person name="Sakai K."/>
            <person name="Shibata M."/>
            <person name="Shimokawa T."/>
            <person name="Shomura A."/>
            <person name="Song J."/>
            <person name="Takazaki Y."/>
            <person name="Terasawa K."/>
            <person name="Tsuji K."/>
            <person name="Waki K."/>
            <person name="Yamagata H."/>
            <person name="Yamane H."/>
            <person name="Yoshiki S."/>
            <person name="Yoshihara R."/>
            <person name="Yukawa K."/>
            <person name="Zhong H."/>
            <person name="Iwama H."/>
            <person name="Endo T."/>
            <person name="Ito H."/>
            <person name="Hahn J.H."/>
            <person name="Kim H.I."/>
            <person name="Eun M.Y."/>
            <person name="Yano M."/>
            <person name="Jiang J."/>
            <person name="Gojobori T."/>
        </authorList>
    </citation>
    <scope>NUCLEOTIDE SEQUENCE [LARGE SCALE GENOMIC DNA]</scope>
</reference>
<name>Q656P4_ORYSJ</name>